<dbReference type="PROSITE" id="PS50850">
    <property type="entry name" value="MFS"/>
    <property type="match status" value="1"/>
</dbReference>
<accession>M3CXF7</accession>
<feature type="transmembrane region" description="Helical" evidence="8">
    <location>
        <begin position="150"/>
        <end position="171"/>
    </location>
</feature>
<feature type="transmembrane region" description="Helical" evidence="8">
    <location>
        <begin position="207"/>
        <end position="229"/>
    </location>
</feature>
<feature type="transmembrane region" description="Helical" evidence="8">
    <location>
        <begin position="504"/>
        <end position="528"/>
    </location>
</feature>
<comment type="similarity">
    <text evidence="2">Belongs to the major facilitator superfamily. Sugar transporter (TC 2.A.1.1) family.</text>
</comment>
<dbReference type="GO" id="GO:0016020">
    <property type="term" value="C:membrane"/>
    <property type="evidence" value="ECO:0007669"/>
    <property type="project" value="UniProtKB-SubCell"/>
</dbReference>
<dbReference type="RefSeq" id="XP_016756467.1">
    <property type="nucleotide sequence ID" value="XM_016909294.1"/>
</dbReference>
<dbReference type="OrthoDB" id="5290825at2759"/>
<gene>
    <name evidence="10" type="ORF">SEPMUDRAFT_54406</name>
</gene>
<dbReference type="SUPFAM" id="SSF103473">
    <property type="entry name" value="MFS general substrate transporter"/>
    <property type="match status" value="1"/>
</dbReference>
<dbReference type="EMBL" id="KB456271">
    <property type="protein sequence ID" value="EMF08346.1"/>
    <property type="molecule type" value="Genomic_DNA"/>
</dbReference>
<evidence type="ECO:0000313" key="10">
    <source>
        <dbReference type="EMBL" id="EMF08346.1"/>
    </source>
</evidence>
<feature type="transmembrane region" description="Helical" evidence="8">
    <location>
        <begin position="241"/>
        <end position="263"/>
    </location>
</feature>
<keyword evidence="4 8" id="KW-0812">Transmembrane</keyword>
<feature type="region of interest" description="Disordered" evidence="7">
    <location>
        <begin position="60"/>
        <end position="98"/>
    </location>
</feature>
<dbReference type="GO" id="GO:0022857">
    <property type="term" value="F:transmembrane transporter activity"/>
    <property type="evidence" value="ECO:0007669"/>
    <property type="project" value="InterPro"/>
</dbReference>
<dbReference type="PRINTS" id="PR00171">
    <property type="entry name" value="SUGRTRNSPORT"/>
</dbReference>
<feature type="transmembrane region" description="Helical" evidence="8">
    <location>
        <begin position="397"/>
        <end position="418"/>
    </location>
</feature>
<dbReference type="OMA" id="WAQTGIN"/>
<dbReference type="InterPro" id="IPR050814">
    <property type="entry name" value="Myo-inositol_Transporter"/>
</dbReference>
<dbReference type="InterPro" id="IPR005829">
    <property type="entry name" value="Sugar_transporter_CS"/>
</dbReference>
<dbReference type="PANTHER" id="PTHR48020">
    <property type="entry name" value="PROTON MYO-INOSITOL COTRANSPORTER"/>
    <property type="match status" value="1"/>
</dbReference>
<dbReference type="InterPro" id="IPR005828">
    <property type="entry name" value="MFS_sugar_transport-like"/>
</dbReference>
<evidence type="ECO:0000256" key="7">
    <source>
        <dbReference type="SAM" id="MobiDB-lite"/>
    </source>
</evidence>
<feature type="region of interest" description="Disordered" evidence="7">
    <location>
        <begin position="347"/>
        <end position="376"/>
    </location>
</feature>
<evidence type="ECO:0000256" key="1">
    <source>
        <dbReference type="ARBA" id="ARBA00004141"/>
    </source>
</evidence>
<feature type="transmembrane region" description="Helical" evidence="8">
    <location>
        <begin position="430"/>
        <end position="450"/>
    </location>
</feature>
<name>M3CXF7_SPHMS</name>
<evidence type="ECO:0000313" key="11">
    <source>
        <dbReference type="Proteomes" id="UP000016931"/>
    </source>
</evidence>
<feature type="transmembrane region" description="Helical" evidence="8">
    <location>
        <begin position="462"/>
        <end position="484"/>
    </location>
</feature>
<dbReference type="eggNOG" id="KOG0254">
    <property type="taxonomic scope" value="Eukaryota"/>
</dbReference>
<feature type="compositionally biased region" description="Low complexity" evidence="7">
    <location>
        <begin position="60"/>
        <end position="77"/>
    </location>
</feature>
<sequence length="627" mass="69311">MESLSSSNSSSRDPLLDTSSHALLPTDAHAFIERYGLKEDDYEIFEQAATDLFLLSSDPDSHDSTTITTTTTRLLQDARNTNPIPNNPRKPESQPKTKWHHPLPLYLIVLALCLGAMSQGWSQASINGANLYYPQDFHLDNKSSTTHNTLIIGIINAAIYLSNGLVGSWLVAPLNARYGRRGATFLGGAICVVMNFLSGWSSSSWEALLGFRLLLGVGLGVVSSSLNVFAAEVAPAQIRGALAVGWQMFCAGGIFVGLGWNLVVDQYWGNYYWGQEKEEEHEAGMRWRVMLMAGAVPAVVLIVLIWWCPESPAWYVKHGEQYGKAFDSLCRIRNSKLEAARELLLAHQQQQKRPSRTNTTTTTAIQHDDDDNKNSSSSFRQTFFELYTVPRLRRATIAAYTVMLSQQLCGINIIAFYSSNIFVSAHFSPFAAELASTIFGLCNFLGALPAIFTMDTFGRRSLLLYTLPLMGLTLACTSFTFSFSSSSSSSASTTDPPHKQNFPLLTTSLIYIFCLLYSPGMGPVPAIYSAEVFPLSHREIGTSSSVAVTNLFAAILSLTFPYLLARMGTQGSFMLYAILNLVAWGLVFVLVPETKQLTLEKGLEEVFEQPTREFVRGKARRCVFWGR</sequence>
<feature type="transmembrane region" description="Helical" evidence="8">
    <location>
        <begin position="103"/>
        <end position="121"/>
    </location>
</feature>
<feature type="domain" description="Major facilitator superfamily (MFS) profile" evidence="9">
    <location>
        <begin position="108"/>
        <end position="595"/>
    </location>
</feature>
<comment type="subcellular location">
    <subcellularLocation>
        <location evidence="1">Membrane</location>
        <topology evidence="1">Multi-pass membrane protein</topology>
    </subcellularLocation>
</comment>
<keyword evidence="5 8" id="KW-1133">Transmembrane helix</keyword>
<dbReference type="InterPro" id="IPR020846">
    <property type="entry name" value="MFS_dom"/>
</dbReference>
<evidence type="ECO:0000256" key="2">
    <source>
        <dbReference type="ARBA" id="ARBA00010992"/>
    </source>
</evidence>
<dbReference type="Pfam" id="PF00083">
    <property type="entry name" value="Sugar_tr"/>
    <property type="match status" value="1"/>
</dbReference>
<dbReference type="AlphaFoldDB" id="M3CXF7"/>
<dbReference type="GO" id="GO:0015798">
    <property type="term" value="P:myo-inositol transport"/>
    <property type="evidence" value="ECO:0007669"/>
    <property type="project" value="UniProtKB-ARBA"/>
</dbReference>
<reference evidence="10 11" key="1">
    <citation type="journal article" date="2012" name="PLoS Pathog.">
        <title>Diverse lifestyles and strategies of plant pathogenesis encoded in the genomes of eighteen Dothideomycetes fungi.</title>
        <authorList>
            <person name="Ohm R.A."/>
            <person name="Feau N."/>
            <person name="Henrissat B."/>
            <person name="Schoch C.L."/>
            <person name="Horwitz B.A."/>
            <person name="Barry K.W."/>
            <person name="Condon B.J."/>
            <person name="Copeland A.C."/>
            <person name="Dhillon B."/>
            <person name="Glaser F."/>
            <person name="Hesse C.N."/>
            <person name="Kosti I."/>
            <person name="LaButti K."/>
            <person name="Lindquist E.A."/>
            <person name="Lucas S."/>
            <person name="Salamov A.A."/>
            <person name="Bradshaw R.E."/>
            <person name="Ciuffetti L."/>
            <person name="Hamelin R.C."/>
            <person name="Kema G.H.J."/>
            <person name="Lawrence C."/>
            <person name="Scott J.A."/>
            <person name="Spatafora J.W."/>
            <person name="Turgeon B.G."/>
            <person name="de Wit P.J.G.M."/>
            <person name="Zhong S."/>
            <person name="Goodwin S.B."/>
            <person name="Grigoriev I.V."/>
        </authorList>
    </citation>
    <scope>NUCLEOTIDE SEQUENCE [LARGE SCALE GENOMIC DNA]</scope>
    <source>
        <strain evidence="10 11">SO2202</strain>
    </source>
</reference>
<feature type="transmembrane region" description="Helical" evidence="8">
    <location>
        <begin position="573"/>
        <end position="591"/>
    </location>
</feature>
<dbReference type="PROSITE" id="PS00217">
    <property type="entry name" value="SUGAR_TRANSPORT_2"/>
    <property type="match status" value="1"/>
</dbReference>
<evidence type="ECO:0000256" key="6">
    <source>
        <dbReference type="ARBA" id="ARBA00023136"/>
    </source>
</evidence>
<dbReference type="GO" id="GO:0015791">
    <property type="term" value="P:polyol transmembrane transport"/>
    <property type="evidence" value="ECO:0007669"/>
    <property type="project" value="UniProtKB-ARBA"/>
</dbReference>
<keyword evidence="6 8" id="KW-0472">Membrane</keyword>
<dbReference type="GeneID" id="27906431"/>
<evidence type="ECO:0000256" key="3">
    <source>
        <dbReference type="ARBA" id="ARBA00022448"/>
    </source>
</evidence>
<evidence type="ECO:0000256" key="4">
    <source>
        <dbReference type="ARBA" id="ARBA00022692"/>
    </source>
</evidence>
<protein>
    <submittedName>
        <fullName evidence="10">Sugar_tr-domain-containing protein</fullName>
    </submittedName>
</protein>
<dbReference type="STRING" id="692275.M3CXF7"/>
<dbReference type="Proteomes" id="UP000016931">
    <property type="component" value="Unassembled WGS sequence"/>
</dbReference>
<feature type="transmembrane region" description="Helical" evidence="8">
    <location>
        <begin position="287"/>
        <end position="308"/>
    </location>
</feature>
<proteinExistence type="inferred from homology"/>
<dbReference type="HOGENOM" id="CLU_001265_43_5_1"/>
<evidence type="ECO:0000256" key="5">
    <source>
        <dbReference type="ARBA" id="ARBA00022989"/>
    </source>
</evidence>
<dbReference type="PANTHER" id="PTHR48020:SF4">
    <property type="entry name" value="SYMPORT, PUTATIVE (AFU_ORTHOLOGUE AFUA_3G11790)-RELATED"/>
    <property type="match status" value="1"/>
</dbReference>
<evidence type="ECO:0000256" key="8">
    <source>
        <dbReference type="SAM" id="Phobius"/>
    </source>
</evidence>
<keyword evidence="11" id="KW-1185">Reference proteome</keyword>
<dbReference type="InterPro" id="IPR036259">
    <property type="entry name" value="MFS_trans_sf"/>
</dbReference>
<feature type="transmembrane region" description="Helical" evidence="8">
    <location>
        <begin position="183"/>
        <end position="201"/>
    </location>
</feature>
<feature type="transmembrane region" description="Helical" evidence="8">
    <location>
        <begin position="540"/>
        <end position="561"/>
    </location>
</feature>
<dbReference type="Gene3D" id="1.20.1250.20">
    <property type="entry name" value="MFS general substrate transporter like domains"/>
    <property type="match status" value="1"/>
</dbReference>
<keyword evidence="3" id="KW-0813">Transport</keyword>
<evidence type="ECO:0000259" key="9">
    <source>
        <dbReference type="PROSITE" id="PS50850"/>
    </source>
</evidence>
<organism evidence="10 11">
    <name type="scientific">Sphaerulina musiva (strain SO2202)</name>
    <name type="common">Poplar stem canker fungus</name>
    <name type="synonym">Septoria musiva</name>
    <dbReference type="NCBI Taxonomy" id="692275"/>
    <lineage>
        <taxon>Eukaryota</taxon>
        <taxon>Fungi</taxon>
        <taxon>Dikarya</taxon>
        <taxon>Ascomycota</taxon>
        <taxon>Pezizomycotina</taxon>
        <taxon>Dothideomycetes</taxon>
        <taxon>Dothideomycetidae</taxon>
        <taxon>Mycosphaerellales</taxon>
        <taxon>Mycosphaerellaceae</taxon>
        <taxon>Sphaerulina</taxon>
    </lineage>
</organism>
<dbReference type="InterPro" id="IPR003663">
    <property type="entry name" value="Sugar/inositol_transpt"/>
</dbReference>